<accession>A0A8E0KIT2</accession>
<dbReference type="InterPro" id="IPR008927">
    <property type="entry name" value="6-PGluconate_DH-like_C_sf"/>
</dbReference>
<dbReference type="EMBL" id="BATC01000012">
    <property type="protein sequence ID" value="GAD58803.1"/>
    <property type="molecule type" value="Genomic_DNA"/>
</dbReference>
<keyword evidence="5" id="KW-1185">Reference proteome</keyword>
<dbReference type="Gene3D" id="3.40.50.720">
    <property type="entry name" value="NAD(P)-binding Rossmann-like Domain"/>
    <property type="match status" value="1"/>
</dbReference>
<feature type="region of interest" description="Disordered" evidence="2">
    <location>
        <begin position="319"/>
        <end position="346"/>
    </location>
</feature>
<dbReference type="PANTHER" id="PTHR11645">
    <property type="entry name" value="PYRROLINE-5-CARBOXYLATE REDUCTASE"/>
    <property type="match status" value="1"/>
</dbReference>
<dbReference type="Gene3D" id="1.10.3730.10">
    <property type="entry name" value="ProC C-terminal domain-like"/>
    <property type="match status" value="1"/>
</dbReference>
<protein>
    <submittedName>
        <fullName evidence="4">Pyrroline-5-carboxylate reductase</fullName>
    </submittedName>
</protein>
<dbReference type="PANTHER" id="PTHR11645:SF0">
    <property type="entry name" value="PYRROLINE-5-CARBOXYLATE REDUCTASE 3"/>
    <property type="match status" value="1"/>
</dbReference>
<dbReference type="GO" id="GO:0055129">
    <property type="term" value="P:L-proline biosynthetic process"/>
    <property type="evidence" value="ECO:0007669"/>
    <property type="project" value="TreeGrafter"/>
</dbReference>
<sequence>MMAGVRASALSDGFKSRPVARVMPTTSMAVGEGVASIWAETDADLDKVRGLFGPVARVVGLADDGLMDAATAVSGSGQAYFFAFVDALTKAGVEQGLSPEQAEALASGTLVSAAAAMKQDGARAEDLIARVASPGGTTRAALDVFAKDGSLERLVSEAAAAAVAGRPSCPAADPDPDLEPAFGQTTREAHEGAVRVLPGALIARVTDVVAVPVIPDRTDLAVSGGDLAFDGGAADAEAADVVQARRVAQLLPGGPVRGHVRQHQMDARPLIGGIGRQLPLEPGLKGAGLFGHLGVAELPAGFALKAVAECDRDLGGLGMGRARQSRGDARGGEEGKCTHWRASWRT</sequence>
<feature type="compositionally biased region" description="Basic and acidic residues" evidence="2">
    <location>
        <begin position="325"/>
        <end position="337"/>
    </location>
</feature>
<reference evidence="5" key="1">
    <citation type="journal article" date="2013" name="Genome Announc.">
        <title>Draft Genome Sequence of the Dimorphic Prosthecate Bacterium Brevundimonas abyssalis TAR-001T.</title>
        <authorList>
            <person name="Tsubouchi T."/>
            <person name="Nishi S."/>
            <person name="Usui K."/>
            <person name="Shimane Y."/>
            <person name="Takaki Y."/>
            <person name="Maruyama T."/>
            <person name="Hatada Y."/>
        </authorList>
    </citation>
    <scope>NUCLEOTIDE SEQUENCE [LARGE SCALE GENOMIC DNA]</scope>
    <source>
        <strain evidence="5">TAR-001</strain>
    </source>
</reference>
<evidence type="ECO:0000313" key="5">
    <source>
        <dbReference type="Proteomes" id="UP000016569"/>
    </source>
</evidence>
<evidence type="ECO:0000313" key="4">
    <source>
        <dbReference type="EMBL" id="GAD58803.1"/>
    </source>
</evidence>
<evidence type="ECO:0000259" key="3">
    <source>
        <dbReference type="Pfam" id="PF14748"/>
    </source>
</evidence>
<gene>
    <name evidence="4" type="ORF">MBEBAB_1053</name>
</gene>
<feature type="domain" description="Pyrroline-5-carboxylate reductase dimerisation" evidence="3">
    <location>
        <begin position="66"/>
        <end position="163"/>
    </location>
</feature>
<dbReference type="GO" id="GO:0004735">
    <property type="term" value="F:pyrroline-5-carboxylate reductase activity"/>
    <property type="evidence" value="ECO:0007669"/>
    <property type="project" value="TreeGrafter"/>
</dbReference>
<dbReference type="InterPro" id="IPR029036">
    <property type="entry name" value="P5CR_dimer"/>
</dbReference>
<evidence type="ECO:0000256" key="1">
    <source>
        <dbReference type="ARBA" id="ARBA00023002"/>
    </source>
</evidence>
<organism evidence="4 5">
    <name type="scientific">Brevundimonas abyssalis TAR-001</name>
    <dbReference type="NCBI Taxonomy" id="1391729"/>
    <lineage>
        <taxon>Bacteria</taxon>
        <taxon>Pseudomonadati</taxon>
        <taxon>Pseudomonadota</taxon>
        <taxon>Alphaproteobacteria</taxon>
        <taxon>Caulobacterales</taxon>
        <taxon>Caulobacteraceae</taxon>
        <taxon>Brevundimonas</taxon>
    </lineage>
</organism>
<dbReference type="Pfam" id="PF14748">
    <property type="entry name" value="P5CR_dimer"/>
    <property type="match status" value="1"/>
</dbReference>
<dbReference type="SUPFAM" id="SSF48179">
    <property type="entry name" value="6-phosphogluconate dehydrogenase C-terminal domain-like"/>
    <property type="match status" value="1"/>
</dbReference>
<proteinExistence type="predicted"/>
<dbReference type="Proteomes" id="UP000016569">
    <property type="component" value="Unassembled WGS sequence"/>
</dbReference>
<evidence type="ECO:0000256" key="2">
    <source>
        <dbReference type="SAM" id="MobiDB-lite"/>
    </source>
</evidence>
<name>A0A8E0KIT2_9CAUL</name>
<dbReference type="AlphaFoldDB" id="A0A8E0KIT2"/>
<keyword evidence="1" id="KW-0560">Oxidoreductase</keyword>
<comment type="caution">
    <text evidence="4">The sequence shown here is derived from an EMBL/GenBank/DDBJ whole genome shotgun (WGS) entry which is preliminary data.</text>
</comment>